<organism evidence="6 7">
    <name type="scientific">Rodentibacter myodis</name>
    <dbReference type="NCBI Taxonomy" id="1907939"/>
    <lineage>
        <taxon>Bacteria</taxon>
        <taxon>Pseudomonadati</taxon>
        <taxon>Pseudomonadota</taxon>
        <taxon>Gammaproteobacteria</taxon>
        <taxon>Pasteurellales</taxon>
        <taxon>Pasteurellaceae</taxon>
        <taxon>Rodentibacter</taxon>
    </lineage>
</organism>
<feature type="transmembrane region" description="Helical" evidence="4">
    <location>
        <begin position="343"/>
        <end position="362"/>
    </location>
</feature>
<dbReference type="PANTHER" id="PTHR23537">
    <property type="match status" value="1"/>
</dbReference>
<dbReference type="Proteomes" id="UP000188602">
    <property type="component" value="Unassembled WGS sequence"/>
</dbReference>
<evidence type="ECO:0000256" key="3">
    <source>
        <dbReference type="ARBA" id="ARBA00023136"/>
    </source>
</evidence>
<dbReference type="InterPro" id="IPR020846">
    <property type="entry name" value="MFS_dom"/>
</dbReference>
<evidence type="ECO:0000259" key="5">
    <source>
        <dbReference type="PROSITE" id="PS50850"/>
    </source>
</evidence>
<dbReference type="EMBL" id="MLHQ01000026">
    <property type="protein sequence ID" value="OOF56954.1"/>
    <property type="molecule type" value="Genomic_DNA"/>
</dbReference>
<dbReference type="Gene3D" id="1.20.1250.20">
    <property type="entry name" value="MFS general substrate transporter like domains"/>
    <property type="match status" value="2"/>
</dbReference>
<dbReference type="STRING" id="1907939.BKL49_10105"/>
<keyword evidence="2 4" id="KW-1133">Transmembrane helix</keyword>
<dbReference type="GO" id="GO:0005886">
    <property type="term" value="C:plasma membrane"/>
    <property type="evidence" value="ECO:0007669"/>
    <property type="project" value="TreeGrafter"/>
</dbReference>
<keyword evidence="7" id="KW-1185">Reference proteome</keyword>
<name>A0A1V3JJY0_9PAST</name>
<feature type="transmembrane region" description="Helical" evidence="4">
    <location>
        <begin position="171"/>
        <end position="189"/>
    </location>
</feature>
<dbReference type="OrthoDB" id="9797953at2"/>
<dbReference type="RefSeq" id="WP_077425098.1">
    <property type="nucleotide sequence ID" value="NZ_MLHQ01000026.1"/>
</dbReference>
<evidence type="ECO:0000313" key="6">
    <source>
        <dbReference type="EMBL" id="OOF56954.1"/>
    </source>
</evidence>
<feature type="transmembrane region" description="Helical" evidence="4">
    <location>
        <begin position="249"/>
        <end position="269"/>
    </location>
</feature>
<feature type="transmembrane region" description="Helical" evidence="4">
    <location>
        <begin position="368"/>
        <end position="387"/>
    </location>
</feature>
<dbReference type="SUPFAM" id="SSF103473">
    <property type="entry name" value="MFS general substrate transporter"/>
    <property type="match status" value="1"/>
</dbReference>
<evidence type="ECO:0000313" key="7">
    <source>
        <dbReference type="Proteomes" id="UP000188602"/>
    </source>
</evidence>
<gene>
    <name evidence="6" type="ORF">BKL49_10105</name>
</gene>
<feature type="transmembrane region" description="Helical" evidence="4">
    <location>
        <begin position="82"/>
        <end position="101"/>
    </location>
</feature>
<dbReference type="InterPro" id="IPR010645">
    <property type="entry name" value="MFS_4"/>
</dbReference>
<dbReference type="Pfam" id="PF06779">
    <property type="entry name" value="MFS_4"/>
    <property type="match status" value="1"/>
</dbReference>
<dbReference type="PROSITE" id="PS50850">
    <property type="entry name" value="MFS"/>
    <property type="match status" value="1"/>
</dbReference>
<comment type="caution">
    <text evidence="6">The sequence shown here is derived from an EMBL/GenBank/DDBJ whole genome shotgun (WGS) entry which is preliminary data.</text>
</comment>
<dbReference type="AlphaFoldDB" id="A0A1V3JJY0"/>
<feature type="transmembrane region" description="Helical" evidence="4">
    <location>
        <begin position="12"/>
        <end position="32"/>
    </location>
</feature>
<feature type="transmembrane region" description="Helical" evidence="4">
    <location>
        <begin position="144"/>
        <end position="165"/>
    </location>
</feature>
<dbReference type="InterPro" id="IPR036259">
    <property type="entry name" value="MFS_trans_sf"/>
</dbReference>
<accession>A0A1V3JJY0</accession>
<protein>
    <recommendedName>
        <fullName evidence="5">Major facilitator superfamily (MFS) profile domain-containing protein</fullName>
    </recommendedName>
</protein>
<feature type="transmembrane region" description="Helical" evidence="4">
    <location>
        <begin position="210"/>
        <end position="237"/>
    </location>
</feature>
<evidence type="ECO:0000256" key="4">
    <source>
        <dbReference type="SAM" id="Phobius"/>
    </source>
</evidence>
<sequence length="395" mass="42694">MEKQPHLSSKQMLRYISAGMIASLIAIGLARFAYTPLLPELIDQHWFSADDAAYLGAANLAGYLLGALSGRPLAHRISYHRTLQIMMLLTALSFLACAFPLSSSWYFLWRLVSGITGGAIMVVVAATILPHIPIHRRNLASGGIFLGIGLGIFASATLIPFFLKMGLKETWLGLGGLSLLLTFFAWKNIPSQHTENTALPHTKCPVEKGTAFLVLYLQYALIAISIVAPAVFLVDFIVRGLQQSSEMGALFWGLYGIGSIIGPILYGYLADKWGAKPTLKLVLAVQMCVLITLALNHHLVLLAILSLIIGTLPPGIVPLVLARIHEMTENPLVRNKNWSKATVFFATSQAIAGYALSALFSYTQGNHGILFLVGGAALIIALGLSYLPMSQKAVK</sequence>
<keyword evidence="3 4" id="KW-0472">Membrane</keyword>
<dbReference type="GO" id="GO:0022857">
    <property type="term" value="F:transmembrane transporter activity"/>
    <property type="evidence" value="ECO:0007669"/>
    <property type="project" value="InterPro"/>
</dbReference>
<feature type="transmembrane region" description="Helical" evidence="4">
    <location>
        <begin position="301"/>
        <end position="322"/>
    </location>
</feature>
<feature type="transmembrane region" description="Helical" evidence="4">
    <location>
        <begin position="278"/>
        <end position="295"/>
    </location>
</feature>
<evidence type="ECO:0000256" key="2">
    <source>
        <dbReference type="ARBA" id="ARBA00022989"/>
    </source>
</evidence>
<feature type="transmembrane region" description="Helical" evidence="4">
    <location>
        <begin position="107"/>
        <end position="132"/>
    </location>
</feature>
<evidence type="ECO:0000256" key="1">
    <source>
        <dbReference type="ARBA" id="ARBA00022692"/>
    </source>
</evidence>
<feature type="transmembrane region" description="Helical" evidence="4">
    <location>
        <begin position="52"/>
        <end position="70"/>
    </location>
</feature>
<feature type="domain" description="Major facilitator superfamily (MFS) profile" evidence="5">
    <location>
        <begin position="12"/>
        <end position="393"/>
    </location>
</feature>
<keyword evidence="1 4" id="KW-0812">Transmembrane</keyword>
<reference evidence="6 7" key="1">
    <citation type="submission" date="2016-10" db="EMBL/GenBank/DDBJ databases">
        <title>Rodentibacter gen. nov. and new species.</title>
        <authorList>
            <person name="Christensen H."/>
        </authorList>
    </citation>
    <scope>NUCLEOTIDE SEQUENCE [LARGE SCALE GENOMIC DNA]</scope>
    <source>
        <strain evidence="6 7">Ac151</strain>
    </source>
</reference>
<dbReference type="PANTHER" id="PTHR23537:SF1">
    <property type="entry name" value="SUGAR TRANSPORTER"/>
    <property type="match status" value="1"/>
</dbReference>
<proteinExistence type="predicted"/>